<dbReference type="PROSITE" id="PS00708">
    <property type="entry name" value="PRO_ENDOPEP_SER"/>
    <property type="match status" value="1"/>
</dbReference>
<dbReference type="InterPro" id="IPR002471">
    <property type="entry name" value="Pept_S9_AS"/>
</dbReference>
<dbReference type="InterPro" id="IPR023302">
    <property type="entry name" value="Pept_S9A_N"/>
</dbReference>
<evidence type="ECO:0000256" key="4">
    <source>
        <dbReference type="ARBA" id="ARBA00022670"/>
    </source>
</evidence>
<evidence type="ECO:0000256" key="6">
    <source>
        <dbReference type="ARBA" id="ARBA00022825"/>
    </source>
</evidence>
<evidence type="ECO:0000259" key="8">
    <source>
        <dbReference type="Pfam" id="PF02897"/>
    </source>
</evidence>
<protein>
    <recommendedName>
        <fullName evidence="3">prolyl oligopeptidase</fullName>
        <ecNumber evidence="3">3.4.21.26</ecNumber>
    </recommendedName>
</protein>
<organism evidence="9 10">
    <name type="scientific">Sphingosinicella rhizophila</name>
    <dbReference type="NCBI Taxonomy" id="3050082"/>
    <lineage>
        <taxon>Bacteria</taxon>
        <taxon>Pseudomonadati</taxon>
        <taxon>Pseudomonadota</taxon>
        <taxon>Alphaproteobacteria</taxon>
        <taxon>Sphingomonadales</taxon>
        <taxon>Sphingosinicellaceae</taxon>
        <taxon>Sphingosinicella</taxon>
    </lineage>
</organism>
<dbReference type="SUPFAM" id="SSF53474">
    <property type="entry name" value="alpha/beta-Hydrolases"/>
    <property type="match status" value="1"/>
</dbReference>
<dbReference type="EC" id="3.4.21.26" evidence="3"/>
<dbReference type="InterPro" id="IPR029058">
    <property type="entry name" value="AB_hydrolase_fold"/>
</dbReference>
<sequence>MSATRTDRRVQSVRRSGLRAIILFTLFLGLAIAAFAGPIPPAPEFPRGTVVETIHHVAVADPYRRLENGDDPAVRAWSDAQNARTRAYLDMLPGRTEVAAKLARMLRTASPYTSQLKARGVHIFGLRSDPTKQQPLLVVMPSSGDVSQARTIVDPNRLDPGGGIMIDWYAPSPDGSKVAVSLSKNGSEEGRLHLYETASGREIGEPIDRVHQPTGLGAAAWAANGRGFWYTLYPGEDAPPAERRFNVAVYFHELGTPVASDVRVLSAKEGVPRTGMIFLDDGAGAPATLASVQFGDGGRWQQYVLREGQPALRIAAYADRVIAGAVAKDGTIYGVSRKNAPMGKVLRLPAPYAGGFGAAKTIIAARPDAAIVDGGEFGAPLKVDGRRIYVTRISGGPIGTAVYSDRGRRIATLPAPPISSIDEVVPLPGGDVLYSVETFVDPPHFMRWSPNTGKAARTRIAMTSPVSYDDATVARVYARSKDGTRIPLNILAKKGVKLDGRNPTLLYAYGGFGANMSPSFSTGFRRMWLDAGGVYVIVNIRGGGEYGDDWHQQGMLGRKQNVFDDFAAAAETMIALGYTSRSKLAMRGVSNGGLLMGAIVTQHPGLARAVVGRVGVYDMLRLEQDENGAFNVGEFGSVKDPEQFKRLHDYSPAHHVVPGKVYPAVLLMTGANDGRVNPMHSRKFAALLQAAQAEPRHPILLRTSQTSGHGIGTSLDEQIDQDTDELMFLYDQLGMSVEQAAKE</sequence>
<dbReference type="EMBL" id="JAVUPU010000004">
    <property type="protein sequence ID" value="MDT9599178.1"/>
    <property type="molecule type" value="Genomic_DNA"/>
</dbReference>
<accession>A0ABU3Q6Z4</accession>
<comment type="catalytic activity">
    <reaction evidence="1">
        <text>Hydrolysis of Pro-|-Xaa &gt;&gt; Ala-|-Xaa in oligopeptides.</text>
        <dbReference type="EC" id="3.4.21.26"/>
    </reaction>
</comment>
<dbReference type="RefSeq" id="WP_315725869.1">
    <property type="nucleotide sequence ID" value="NZ_JAVUPU010000004.1"/>
</dbReference>
<comment type="caution">
    <text evidence="9">The sequence shown here is derived from an EMBL/GenBank/DDBJ whole genome shotgun (WGS) entry which is preliminary data.</text>
</comment>
<reference evidence="9 10" key="1">
    <citation type="submission" date="2023-05" db="EMBL/GenBank/DDBJ databases">
        <authorList>
            <person name="Guo Y."/>
        </authorList>
    </citation>
    <scope>NUCLEOTIDE SEQUENCE [LARGE SCALE GENOMIC DNA]</scope>
    <source>
        <strain evidence="9 10">GR2756</strain>
    </source>
</reference>
<keyword evidence="6" id="KW-0720">Serine protease</keyword>
<feature type="domain" description="Peptidase S9A N-terminal" evidence="8">
    <location>
        <begin position="49"/>
        <end position="276"/>
    </location>
</feature>
<dbReference type="PRINTS" id="PR00862">
    <property type="entry name" value="PROLIGOPTASE"/>
</dbReference>
<keyword evidence="5" id="KW-0378">Hydrolase</keyword>
<evidence type="ECO:0000256" key="3">
    <source>
        <dbReference type="ARBA" id="ARBA00011897"/>
    </source>
</evidence>
<dbReference type="SUPFAM" id="SSF50993">
    <property type="entry name" value="Peptidase/esterase 'gauge' domain"/>
    <property type="match status" value="1"/>
</dbReference>
<feature type="domain" description="Peptidase S9 prolyl oligopeptidase catalytic" evidence="7">
    <location>
        <begin position="524"/>
        <end position="735"/>
    </location>
</feature>
<dbReference type="Gene3D" id="2.130.10.120">
    <property type="entry name" value="Prolyl oligopeptidase, N-terminal domain"/>
    <property type="match status" value="1"/>
</dbReference>
<dbReference type="Pfam" id="PF00326">
    <property type="entry name" value="Peptidase_S9"/>
    <property type="match status" value="1"/>
</dbReference>
<proteinExistence type="inferred from homology"/>
<dbReference type="InterPro" id="IPR001375">
    <property type="entry name" value="Peptidase_S9_cat"/>
</dbReference>
<dbReference type="InterPro" id="IPR051167">
    <property type="entry name" value="Prolyl_oligopep/macrocyclase"/>
</dbReference>
<dbReference type="Proteomes" id="UP001259572">
    <property type="component" value="Unassembled WGS sequence"/>
</dbReference>
<name>A0ABU3Q6Z4_9SPHN</name>
<dbReference type="PANTHER" id="PTHR42881:SF2">
    <property type="entry name" value="PROLYL ENDOPEPTIDASE"/>
    <property type="match status" value="1"/>
</dbReference>
<dbReference type="InterPro" id="IPR002470">
    <property type="entry name" value="Peptidase_S9A"/>
</dbReference>
<gene>
    <name evidence="9" type="ORF">RQX22_09475</name>
</gene>
<evidence type="ECO:0000256" key="1">
    <source>
        <dbReference type="ARBA" id="ARBA00001070"/>
    </source>
</evidence>
<evidence type="ECO:0000313" key="9">
    <source>
        <dbReference type="EMBL" id="MDT9599178.1"/>
    </source>
</evidence>
<keyword evidence="4" id="KW-0645">Protease</keyword>
<comment type="similarity">
    <text evidence="2">Belongs to the peptidase S9A family.</text>
</comment>
<dbReference type="Pfam" id="PF02897">
    <property type="entry name" value="Peptidase_S9_N"/>
    <property type="match status" value="1"/>
</dbReference>
<evidence type="ECO:0000256" key="2">
    <source>
        <dbReference type="ARBA" id="ARBA00005228"/>
    </source>
</evidence>
<dbReference type="Gene3D" id="3.40.50.1820">
    <property type="entry name" value="alpha/beta hydrolase"/>
    <property type="match status" value="1"/>
</dbReference>
<keyword evidence="10" id="KW-1185">Reference proteome</keyword>
<evidence type="ECO:0000256" key="5">
    <source>
        <dbReference type="ARBA" id="ARBA00022801"/>
    </source>
</evidence>
<evidence type="ECO:0000259" key="7">
    <source>
        <dbReference type="Pfam" id="PF00326"/>
    </source>
</evidence>
<evidence type="ECO:0000313" key="10">
    <source>
        <dbReference type="Proteomes" id="UP001259572"/>
    </source>
</evidence>
<dbReference type="PANTHER" id="PTHR42881">
    <property type="entry name" value="PROLYL ENDOPEPTIDASE"/>
    <property type="match status" value="1"/>
</dbReference>